<dbReference type="EMBL" id="ADBL01001297">
    <property type="status" value="NOT_ANNOTATED_CDS"/>
    <property type="molecule type" value="Genomic_DNA"/>
</dbReference>
<keyword evidence="4" id="KW-1185">Reference proteome</keyword>
<feature type="region of interest" description="Disordered" evidence="1">
    <location>
        <begin position="79"/>
        <end position="131"/>
    </location>
</feature>
<accession>A0A0C4DZE9</accession>
<evidence type="ECO:0000313" key="4">
    <source>
        <dbReference type="Proteomes" id="UP000011715"/>
    </source>
</evidence>
<evidence type="ECO:0000313" key="3">
    <source>
        <dbReference type="EnsemblFungi" id="MAPG_05449T0"/>
    </source>
</evidence>
<reference evidence="2" key="2">
    <citation type="submission" date="2010-05" db="EMBL/GenBank/DDBJ databases">
        <title>The Genome Sequence of Magnaporthe poae strain ATCC 64411.</title>
        <authorList>
            <consortium name="The Broad Institute Genome Sequencing Platform"/>
            <consortium name="Broad Institute Genome Sequencing Center for Infectious Disease"/>
            <person name="Ma L.-J."/>
            <person name="Dead R."/>
            <person name="Young S."/>
            <person name="Zeng Q."/>
            <person name="Koehrsen M."/>
            <person name="Alvarado L."/>
            <person name="Berlin A."/>
            <person name="Chapman S.B."/>
            <person name="Chen Z."/>
            <person name="Freedman E."/>
            <person name="Gellesch M."/>
            <person name="Goldberg J."/>
            <person name="Griggs A."/>
            <person name="Gujja S."/>
            <person name="Heilman E.R."/>
            <person name="Heiman D."/>
            <person name="Hepburn T."/>
            <person name="Howarth C."/>
            <person name="Jen D."/>
            <person name="Larson L."/>
            <person name="Mehta T."/>
            <person name="Neiman D."/>
            <person name="Pearson M."/>
            <person name="Roberts A."/>
            <person name="Saif S."/>
            <person name="Shea T."/>
            <person name="Shenoy N."/>
            <person name="Sisk P."/>
            <person name="Stolte C."/>
            <person name="Sykes S."/>
            <person name="Walk T."/>
            <person name="White J."/>
            <person name="Yandava C."/>
            <person name="Haas B."/>
            <person name="Nusbaum C."/>
            <person name="Birren B."/>
        </authorList>
    </citation>
    <scope>NUCLEOTIDE SEQUENCE</scope>
    <source>
        <strain evidence="2">ATCC 64411</strain>
    </source>
</reference>
<dbReference type="AlphaFoldDB" id="A0A0C4DZE9"/>
<protein>
    <submittedName>
        <fullName evidence="2 3">Uncharacterized protein</fullName>
    </submittedName>
</protein>
<reference evidence="4" key="1">
    <citation type="submission" date="2010-05" db="EMBL/GenBank/DDBJ databases">
        <title>The genome sequence of Magnaporthe poae strain ATCC 64411.</title>
        <authorList>
            <person name="Ma L.-J."/>
            <person name="Dead R."/>
            <person name="Young S."/>
            <person name="Zeng Q."/>
            <person name="Koehrsen M."/>
            <person name="Alvarado L."/>
            <person name="Berlin A."/>
            <person name="Chapman S.B."/>
            <person name="Chen Z."/>
            <person name="Freedman E."/>
            <person name="Gellesch M."/>
            <person name="Goldberg J."/>
            <person name="Griggs A."/>
            <person name="Gujja S."/>
            <person name="Heilman E.R."/>
            <person name="Heiman D."/>
            <person name="Hepburn T."/>
            <person name="Howarth C."/>
            <person name="Jen D."/>
            <person name="Larson L."/>
            <person name="Mehta T."/>
            <person name="Neiman D."/>
            <person name="Pearson M."/>
            <person name="Roberts A."/>
            <person name="Saif S."/>
            <person name="Shea T."/>
            <person name="Shenoy N."/>
            <person name="Sisk P."/>
            <person name="Stolte C."/>
            <person name="Sykes S."/>
            <person name="Walk T."/>
            <person name="White J."/>
            <person name="Yandava C."/>
            <person name="Haas B."/>
            <person name="Nusbaum C."/>
            <person name="Birren B."/>
        </authorList>
    </citation>
    <scope>NUCLEOTIDE SEQUENCE [LARGE SCALE GENOMIC DNA]</scope>
    <source>
        <strain evidence="4">ATCC 64411 / 73-15</strain>
    </source>
</reference>
<reference evidence="3" key="4">
    <citation type="journal article" date="2015" name="G3 (Bethesda)">
        <title>Genome sequences of three phytopathogenic species of the Magnaporthaceae family of fungi.</title>
        <authorList>
            <person name="Okagaki L.H."/>
            <person name="Nunes C.C."/>
            <person name="Sailsbery J."/>
            <person name="Clay B."/>
            <person name="Brown D."/>
            <person name="John T."/>
            <person name="Oh Y."/>
            <person name="Young N."/>
            <person name="Fitzgerald M."/>
            <person name="Haas B.J."/>
            <person name="Zeng Q."/>
            <person name="Young S."/>
            <person name="Adiconis X."/>
            <person name="Fan L."/>
            <person name="Levin J.Z."/>
            <person name="Mitchell T.K."/>
            <person name="Okubara P.A."/>
            <person name="Farman M.L."/>
            <person name="Kohn L.M."/>
            <person name="Birren B."/>
            <person name="Ma L.-J."/>
            <person name="Dean R.A."/>
        </authorList>
    </citation>
    <scope>NUCLEOTIDE SEQUENCE</scope>
    <source>
        <strain evidence="3">ATCC 64411 / 73-15</strain>
    </source>
</reference>
<dbReference type="Proteomes" id="UP000011715">
    <property type="component" value="Unassembled WGS sequence"/>
</dbReference>
<evidence type="ECO:0000313" key="2">
    <source>
        <dbReference type="EMBL" id="KLU86436.1"/>
    </source>
</evidence>
<proteinExistence type="predicted"/>
<name>A0A0C4DZE9_MAGP6</name>
<dbReference type="VEuPathDB" id="FungiDB:MAPG_05449"/>
<organism evidence="3 4">
    <name type="scientific">Magnaporthiopsis poae (strain ATCC 64411 / 73-15)</name>
    <name type="common">Kentucky bluegrass fungus</name>
    <name type="synonym">Magnaporthe poae</name>
    <dbReference type="NCBI Taxonomy" id="644358"/>
    <lineage>
        <taxon>Eukaryota</taxon>
        <taxon>Fungi</taxon>
        <taxon>Dikarya</taxon>
        <taxon>Ascomycota</taxon>
        <taxon>Pezizomycotina</taxon>
        <taxon>Sordariomycetes</taxon>
        <taxon>Sordariomycetidae</taxon>
        <taxon>Magnaporthales</taxon>
        <taxon>Magnaporthaceae</taxon>
        <taxon>Magnaporthiopsis</taxon>
    </lineage>
</organism>
<reference evidence="3" key="5">
    <citation type="submission" date="2015-06" db="UniProtKB">
        <authorList>
            <consortium name="EnsemblFungi"/>
        </authorList>
    </citation>
    <scope>IDENTIFICATION</scope>
    <source>
        <strain evidence="3">ATCC 64411</strain>
    </source>
</reference>
<dbReference type="EMBL" id="GL876969">
    <property type="protein sequence ID" value="KLU86436.1"/>
    <property type="molecule type" value="Genomic_DNA"/>
</dbReference>
<sequence length="231" mass="24947">MEELLGLAQSYSPLGPGGLEPTGKVDVGVCCGASHTSLLGLARGGKEGVHNIVRIGNGITNQPLNVTVLCTKLQLRRRRRRKTCTSPTPKRGFPIARNKKRRQPILIPLTNSRPGTPDRHTPTGRDGSSPPPLGQVCCWPRSHESPCFILLAQAQKLDQKKAESAAVRVSLQDPIISPTGWTSRGACLVVSETGKGKQEMLVFKSREPVLCGVFFFRADHGLTGSPVLVIF</sequence>
<dbReference type="EnsemblFungi" id="MAPG_05449T0">
    <property type="protein sequence ID" value="MAPG_05449T0"/>
    <property type="gene ID" value="MAPG_05449"/>
</dbReference>
<gene>
    <name evidence="2" type="ORF">MAPG_05449</name>
</gene>
<reference evidence="2" key="3">
    <citation type="submission" date="2011-03" db="EMBL/GenBank/DDBJ databases">
        <title>Annotation of Magnaporthe poae ATCC 64411.</title>
        <authorList>
            <person name="Ma L.-J."/>
            <person name="Dead R."/>
            <person name="Young S.K."/>
            <person name="Zeng Q."/>
            <person name="Gargeya S."/>
            <person name="Fitzgerald M."/>
            <person name="Haas B."/>
            <person name="Abouelleil A."/>
            <person name="Alvarado L."/>
            <person name="Arachchi H.M."/>
            <person name="Berlin A."/>
            <person name="Brown A."/>
            <person name="Chapman S.B."/>
            <person name="Chen Z."/>
            <person name="Dunbar C."/>
            <person name="Freedman E."/>
            <person name="Gearin G."/>
            <person name="Gellesch M."/>
            <person name="Goldberg J."/>
            <person name="Griggs A."/>
            <person name="Gujja S."/>
            <person name="Heiman D."/>
            <person name="Howarth C."/>
            <person name="Larson L."/>
            <person name="Lui A."/>
            <person name="MacDonald P.J.P."/>
            <person name="Mehta T."/>
            <person name="Montmayeur A."/>
            <person name="Murphy C."/>
            <person name="Neiman D."/>
            <person name="Pearson M."/>
            <person name="Priest M."/>
            <person name="Roberts A."/>
            <person name="Saif S."/>
            <person name="Shea T."/>
            <person name="Shenoy N."/>
            <person name="Sisk P."/>
            <person name="Stolte C."/>
            <person name="Sykes S."/>
            <person name="Yandava C."/>
            <person name="Wortman J."/>
            <person name="Nusbaum C."/>
            <person name="Birren B."/>
        </authorList>
    </citation>
    <scope>NUCLEOTIDE SEQUENCE</scope>
    <source>
        <strain evidence="2">ATCC 64411</strain>
    </source>
</reference>
<evidence type="ECO:0000256" key="1">
    <source>
        <dbReference type="SAM" id="MobiDB-lite"/>
    </source>
</evidence>